<protein>
    <submittedName>
        <fullName evidence="2">Uncharacterized protein</fullName>
    </submittedName>
</protein>
<feature type="region of interest" description="Disordered" evidence="1">
    <location>
        <begin position="1"/>
        <end position="26"/>
    </location>
</feature>
<organism evidence="2 3">
    <name type="scientific">Pseudopithomyces chartarum</name>
    <dbReference type="NCBI Taxonomy" id="1892770"/>
    <lineage>
        <taxon>Eukaryota</taxon>
        <taxon>Fungi</taxon>
        <taxon>Dikarya</taxon>
        <taxon>Ascomycota</taxon>
        <taxon>Pezizomycotina</taxon>
        <taxon>Dothideomycetes</taxon>
        <taxon>Pleosporomycetidae</taxon>
        <taxon>Pleosporales</taxon>
        <taxon>Massarineae</taxon>
        <taxon>Didymosphaeriaceae</taxon>
        <taxon>Pseudopithomyces</taxon>
    </lineage>
</organism>
<reference evidence="2 3" key="1">
    <citation type="submission" date="2021-02" db="EMBL/GenBank/DDBJ databases">
        <title>Genome assembly of Pseudopithomyces chartarum.</title>
        <authorList>
            <person name="Jauregui R."/>
            <person name="Singh J."/>
            <person name="Voisey C."/>
        </authorList>
    </citation>
    <scope>NUCLEOTIDE SEQUENCE [LARGE SCALE GENOMIC DNA]</scope>
    <source>
        <strain evidence="2 3">AGR01</strain>
    </source>
</reference>
<feature type="compositionally biased region" description="Low complexity" evidence="1">
    <location>
        <begin position="1"/>
        <end position="14"/>
    </location>
</feature>
<dbReference type="Proteomes" id="UP001280581">
    <property type="component" value="Unassembled WGS sequence"/>
</dbReference>
<dbReference type="EMBL" id="WVTA01000003">
    <property type="protein sequence ID" value="KAK3215132.1"/>
    <property type="molecule type" value="Genomic_DNA"/>
</dbReference>
<evidence type="ECO:0000313" key="2">
    <source>
        <dbReference type="EMBL" id="KAK3215132.1"/>
    </source>
</evidence>
<proteinExistence type="predicted"/>
<evidence type="ECO:0000313" key="3">
    <source>
        <dbReference type="Proteomes" id="UP001280581"/>
    </source>
</evidence>
<comment type="caution">
    <text evidence="2">The sequence shown here is derived from an EMBL/GenBank/DDBJ whole genome shotgun (WGS) entry which is preliminary data.</text>
</comment>
<accession>A0AAN6M6F3</accession>
<dbReference type="AlphaFoldDB" id="A0AAN6M6F3"/>
<sequence>MRAAPNMPATNPTPILTPVSNPSADSGVDEELAIIEEDGITDAVDCNVPVGDGWTEGDELLERDTNDPVDAV</sequence>
<gene>
    <name evidence="2" type="ORF">GRF29_19g2379308</name>
</gene>
<keyword evidence="3" id="KW-1185">Reference proteome</keyword>
<evidence type="ECO:0000256" key="1">
    <source>
        <dbReference type="SAM" id="MobiDB-lite"/>
    </source>
</evidence>
<name>A0AAN6M6F3_9PLEO</name>